<evidence type="ECO:0000313" key="4">
    <source>
        <dbReference type="Proteomes" id="UP000019141"/>
    </source>
</evidence>
<protein>
    <recommendedName>
        <fullName evidence="5">SMP-30/Gluconolactonase/LRE-like region domain-containing protein</fullName>
    </recommendedName>
</protein>
<dbReference type="PANTHER" id="PTHR24104">
    <property type="entry name" value="E3 UBIQUITIN-PROTEIN LIGASE NHLRC1-RELATED"/>
    <property type="match status" value="1"/>
</dbReference>
<dbReference type="PROSITE" id="PS51125">
    <property type="entry name" value="NHL"/>
    <property type="match status" value="4"/>
</dbReference>
<feature type="repeat" description="NHL" evidence="2">
    <location>
        <begin position="135"/>
        <end position="174"/>
    </location>
</feature>
<dbReference type="AlphaFoldDB" id="W4LJ05"/>
<dbReference type="Pfam" id="PF01436">
    <property type="entry name" value="NHL"/>
    <property type="match status" value="4"/>
</dbReference>
<reference evidence="3 4" key="1">
    <citation type="journal article" date="2014" name="Nature">
        <title>An environmental bacterial taxon with a large and distinct metabolic repertoire.</title>
        <authorList>
            <person name="Wilson M.C."/>
            <person name="Mori T."/>
            <person name="Ruckert C."/>
            <person name="Uria A.R."/>
            <person name="Helf M.J."/>
            <person name="Takada K."/>
            <person name="Gernert C."/>
            <person name="Steffens U.A."/>
            <person name="Heycke N."/>
            <person name="Schmitt S."/>
            <person name="Rinke C."/>
            <person name="Helfrich E.J."/>
            <person name="Brachmann A.O."/>
            <person name="Gurgui C."/>
            <person name="Wakimoto T."/>
            <person name="Kracht M."/>
            <person name="Crusemann M."/>
            <person name="Hentschel U."/>
            <person name="Abe I."/>
            <person name="Matsunaga S."/>
            <person name="Kalinowski J."/>
            <person name="Takeyama H."/>
            <person name="Piel J."/>
        </authorList>
    </citation>
    <scope>NUCLEOTIDE SEQUENCE [LARGE SCALE GENOMIC DNA]</scope>
    <source>
        <strain evidence="4">TSY1</strain>
    </source>
</reference>
<feature type="repeat" description="NHL" evidence="2">
    <location>
        <begin position="182"/>
        <end position="221"/>
    </location>
</feature>
<dbReference type="InterPro" id="IPR011042">
    <property type="entry name" value="6-blade_b-propeller_TolB-like"/>
</dbReference>
<feature type="repeat" description="NHL" evidence="2">
    <location>
        <begin position="84"/>
        <end position="127"/>
    </location>
</feature>
<evidence type="ECO:0000256" key="2">
    <source>
        <dbReference type="PROSITE-ProRule" id="PRU00504"/>
    </source>
</evidence>
<organism evidence="3 4">
    <name type="scientific">Entotheonella factor</name>
    <dbReference type="NCBI Taxonomy" id="1429438"/>
    <lineage>
        <taxon>Bacteria</taxon>
        <taxon>Pseudomonadati</taxon>
        <taxon>Nitrospinota/Tectimicrobiota group</taxon>
        <taxon>Candidatus Tectimicrobiota</taxon>
        <taxon>Candidatus Entotheonellia</taxon>
        <taxon>Candidatus Entotheonellales</taxon>
        <taxon>Candidatus Entotheonellaceae</taxon>
        <taxon>Candidatus Entotheonella</taxon>
    </lineage>
</organism>
<evidence type="ECO:0000313" key="3">
    <source>
        <dbReference type="EMBL" id="ETW98093.1"/>
    </source>
</evidence>
<accession>W4LJ05</accession>
<dbReference type="Proteomes" id="UP000019141">
    <property type="component" value="Unassembled WGS sequence"/>
</dbReference>
<feature type="repeat" description="NHL" evidence="2">
    <location>
        <begin position="225"/>
        <end position="268"/>
    </location>
</feature>
<keyword evidence="4" id="KW-1185">Reference proteome</keyword>
<dbReference type="GO" id="GO:0008270">
    <property type="term" value="F:zinc ion binding"/>
    <property type="evidence" value="ECO:0007669"/>
    <property type="project" value="UniProtKB-KW"/>
</dbReference>
<dbReference type="Gene3D" id="2.120.10.30">
    <property type="entry name" value="TolB, C-terminal domain"/>
    <property type="match status" value="2"/>
</dbReference>
<gene>
    <name evidence="3" type="ORF">ETSY1_20170</name>
</gene>
<dbReference type="HOGENOM" id="CLU_008645_2_2_7"/>
<sequence>MWPAATFDVAEGEFNVSAQTATAFQLDYVKTIGSVTVQLGRGFVNPYDVVTSQDGRIFVLNRCDSARASLVRVGIINWEEDYLGEFGKGYGPDDGKLMMPVAMALDSQERFHITDEHTHQVSIFDLSGEFVKKWGGPGSGDGEFNGPAGIAIDADDHIYVADQHNHRIQKFTADGQYVAQWGGAGSEPGQFNMPWGVTVDAQGDVYVADWRNDRIQKFTNNGAFLTSYGESGEGNGQLHRPSGVAVDSDGYMYVTDWGNERLQVLSPDGDCVDNRRGQATLSKWAAEFFEVNPDERETRAASNLFPDLPSHLSAPHHVSSQTEAYFWGPVSVRLDREGRLFVVEANRHRIQIYQRSK</sequence>
<name>W4LJ05_ENTF1</name>
<dbReference type="SUPFAM" id="SSF101898">
    <property type="entry name" value="NHL repeat"/>
    <property type="match status" value="1"/>
</dbReference>
<evidence type="ECO:0000256" key="1">
    <source>
        <dbReference type="ARBA" id="ARBA00022737"/>
    </source>
</evidence>
<dbReference type="EMBL" id="AZHW01000587">
    <property type="protein sequence ID" value="ETW98093.1"/>
    <property type="molecule type" value="Genomic_DNA"/>
</dbReference>
<dbReference type="InterPro" id="IPR001258">
    <property type="entry name" value="NHL_repeat"/>
</dbReference>
<dbReference type="PANTHER" id="PTHR24104:SF25">
    <property type="entry name" value="PROTEIN LIN-41"/>
    <property type="match status" value="1"/>
</dbReference>
<comment type="caution">
    <text evidence="3">The sequence shown here is derived from an EMBL/GenBank/DDBJ whole genome shotgun (WGS) entry which is preliminary data.</text>
</comment>
<proteinExistence type="predicted"/>
<dbReference type="InterPro" id="IPR050952">
    <property type="entry name" value="TRIM-NHL_E3_ligases"/>
</dbReference>
<evidence type="ECO:0008006" key="5">
    <source>
        <dbReference type="Google" id="ProtNLM"/>
    </source>
</evidence>
<keyword evidence="1" id="KW-0677">Repeat</keyword>